<protein>
    <submittedName>
        <fullName evidence="1">Uncharacterized protein</fullName>
    </submittedName>
</protein>
<dbReference type="EMBL" id="JAWDGP010005492">
    <property type="protein sequence ID" value="KAK3756602.1"/>
    <property type="molecule type" value="Genomic_DNA"/>
</dbReference>
<evidence type="ECO:0000313" key="2">
    <source>
        <dbReference type="Proteomes" id="UP001283361"/>
    </source>
</evidence>
<dbReference type="AlphaFoldDB" id="A0AAE1D457"/>
<gene>
    <name evidence="1" type="ORF">RRG08_045114</name>
</gene>
<dbReference type="Proteomes" id="UP001283361">
    <property type="component" value="Unassembled WGS sequence"/>
</dbReference>
<organism evidence="1 2">
    <name type="scientific">Elysia crispata</name>
    <name type="common">lettuce slug</name>
    <dbReference type="NCBI Taxonomy" id="231223"/>
    <lineage>
        <taxon>Eukaryota</taxon>
        <taxon>Metazoa</taxon>
        <taxon>Spiralia</taxon>
        <taxon>Lophotrochozoa</taxon>
        <taxon>Mollusca</taxon>
        <taxon>Gastropoda</taxon>
        <taxon>Heterobranchia</taxon>
        <taxon>Euthyneura</taxon>
        <taxon>Panpulmonata</taxon>
        <taxon>Sacoglossa</taxon>
        <taxon>Placobranchoidea</taxon>
        <taxon>Plakobranchidae</taxon>
        <taxon>Elysia</taxon>
    </lineage>
</organism>
<keyword evidence="2" id="KW-1185">Reference proteome</keyword>
<comment type="caution">
    <text evidence="1">The sequence shown here is derived from an EMBL/GenBank/DDBJ whole genome shotgun (WGS) entry which is preliminary data.</text>
</comment>
<name>A0AAE1D457_9GAST</name>
<evidence type="ECO:0000313" key="1">
    <source>
        <dbReference type="EMBL" id="KAK3756602.1"/>
    </source>
</evidence>
<proteinExistence type="predicted"/>
<sequence>MPNRESFPGGVDHFTTPSEPCPQLFPRQIDCFSTSCISQIPANTGVPIKDVYEMNSLGLGHSFISIKGGFTSVYPALPCLARTSLIYLKDFDVKPHEVFHAFIEQS</sequence>
<reference evidence="1" key="1">
    <citation type="journal article" date="2023" name="G3 (Bethesda)">
        <title>A reference genome for the long-term kleptoplast-retaining sea slug Elysia crispata morphotype clarki.</title>
        <authorList>
            <person name="Eastman K.E."/>
            <person name="Pendleton A.L."/>
            <person name="Shaikh M.A."/>
            <person name="Suttiyut T."/>
            <person name="Ogas R."/>
            <person name="Tomko P."/>
            <person name="Gavelis G."/>
            <person name="Widhalm J.R."/>
            <person name="Wisecaver J.H."/>
        </authorList>
    </citation>
    <scope>NUCLEOTIDE SEQUENCE</scope>
    <source>
        <strain evidence="1">ECLA1</strain>
    </source>
</reference>
<accession>A0AAE1D457</accession>